<dbReference type="EMBL" id="BARW01038305">
    <property type="protein sequence ID" value="GAJ21842.1"/>
    <property type="molecule type" value="Genomic_DNA"/>
</dbReference>
<reference evidence="1" key="1">
    <citation type="journal article" date="2014" name="Front. Microbiol.">
        <title>High frequency of phylogenetically diverse reductive dehalogenase-homologous genes in deep subseafloor sedimentary metagenomes.</title>
        <authorList>
            <person name="Kawai M."/>
            <person name="Futagami T."/>
            <person name="Toyoda A."/>
            <person name="Takaki Y."/>
            <person name="Nishi S."/>
            <person name="Hori S."/>
            <person name="Arai W."/>
            <person name="Tsubouchi T."/>
            <person name="Morono Y."/>
            <person name="Uchiyama I."/>
            <person name="Ito T."/>
            <person name="Fujiyama A."/>
            <person name="Inagaki F."/>
            <person name="Takami H."/>
        </authorList>
    </citation>
    <scope>NUCLEOTIDE SEQUENCE</scope>
    <source>
        <strain evidence="1">Expedition CK06-06</strain>
    </source>
</reference>
<evidence type="ECO:0000313" key="1">
    <source>
        <dbReference type="EMBL" id="GAJ21842.1"/>
    </source>
</evidence>
<comment type="caution">
    <text evidence="1">The sequence shown here is derived from an EMBL/GenBank/DDBJ whole genome shotgun (WGS) entry which is preliminary data.</text>
</comment>
<accession>X1VPB9</accession>
<proteinExistence type="predicted"/>
<name>X1VPB9_9ZZZZ</name>
<feature type="non-terminal residue" evidence="1">
    <location>
        <position position="1"/>
    </location>
</feature>
<protein>
    <submittedName>
        <fullName evidence="1">Uncharacterized protein</fullName>
    </submittedName>
</protein>
<sequence length="145" mass="16666">ISGKVDLKFGLCREHLEGSIDITQLSLDMLDALLAFLDPNKLDKNIQKNRELINAWYLRRFNPKIKMVSIWINYGNINLDIELVPLWKTASFMFKGLAAAANPLIQNLLTNIRIRRVNILPRLRAPLGKLLRKCKNVSNTKSARR</sequence>
<dbReference type="AlphaFoldDB" id="X1VPB9"/>
<organism evidence="1">
    <name type="scientific">marine sediment metagenome</name>
    <dbReference type="NCBI Taxonomy" id="412755"/>
    <lineage>
        <taxon>unclassified sequences</taxon>
        <taxon>metagenomes</taxon>
        <taxon>ecological metagenomes</taxon>
    </lineage>
</organism>
<gene>
    <name evidence="1" type="ORF">S12H4_58835</name>
</gene>